<feature type="domain" description="CCHC-type" evidence="4">
    <location>
        <begin position="213"/>
        <end position="228"/>
    </location>
</feature>
<dbReference type="SUPFAM" id="SSF57756">
    <property type="entry name" value="Retrovirus zinc finger-like domains"/>
    <property type="match status" value="2"/>
</dbReference>
<dbReference type="InterPro" id="IPR042246">
    <property type="entry name" value="ZCCHC9"/>
</dbReference>
<keyword evidence="1" id="KW-0507">mRNA processing</keyword>
<feature type="region of interest" description="Disordered" evidence="3">
    <location>
        <begin position="1"/>
        <end position="131"/>
    </location>
</feature>
<evidence type="ECO:0000256" key="3">
    <source>
        <dbReference type="SAM" id="MobiDB-lite"/>
    </source>
</evidence>
<proteinExistence type="predicted"/>
<reference evidence="5 6" key="1">
    <citation type="journal article" date="2012" name="Proc. Natl. Acad. Sci. U.S.A.">
        <title>Comparative genomics of Ceriporiopsis subvermispora and Phanerochaete chrysosporium provide insight into selective ligninolysis.</title>
        <authorList>
            <person name="Fernandez-Fueyo E."/>
            <person name="Ruiz-Duenas F.J."/>
            <person name="Ferreira P."/>
            <person name="Floudas D."/>
            <person name="Hibbett D.S."/>
            <person name="Canessa P."/>
            <person name="Larrondo L.F."/>
            <person name="James T.Y."/>
            <person name="Seelenfreund D."/>
            <person name="Lobos S."/>
            <person name="Polanco R."/>
            <person name="Tello M."/>
            <person name="Honda Y."/>
            <person name="Watanabe T."/>
            <person name="Watanabe T."/>
            <person name="Ryu J.S."/>
            <person name="Kubicek C.P."/>
            <person name="Schmoll M."/>
            <person name="Gaskell J."/>
            <person name="Hammel K.E."/>
            <person name="St John F.J."/>
            <person name="Vanden Wymelenberg A."/>
            <person name="Sabat G."/>
            <person name="Splinter BonDurant S."/>
            <person name="Syed K."/>
            <person name="Yadav J.S."/>
            <person name="Doddapaneni H."/>
            <person name="Subramanian V."/>
            <person name="Lavin J.L."/>
            <person name="Oguiza J.A."/>
            <person name="Perez G."/>
            <person name="Pisabarro A.G."/>
            <person name="Ramirez L."/>
            <person name="Santoyo F."/>
            <person name="Master E."/>
            <person name="Coutinho P.M."/>
            <person name="Henrissat B."/>
            <person name="Lombard V."/>
            <person name="Magnuson J.K."/>
            <person name="Kuees U."/>
            <person name="Hori C."/>
            <person name="Igarashi K."/>
            <person name="Samejima M."/>
            <person name="Held B.W."/>
            <person name="Barry K.W."/>
            <person name="LaButti K.M."/>
            <person name="Lapidus A."/>
            <person name="Lindquist E.A."/>
            <person name="Lucas S.M."/>
            <person name="Riley R."/>
            <person name="Salamov A.A."/>
            <person name="Hoffmeister D."/>
            <person name="Schwenk D."/>
            <person name="Hadar Y."/>
            <person name="Yarden O."/>
            <person name="de Vries R.P."/>
            <person name="Wiebenga A."/>
            <person name="Stenlid J."/>
            <person name="Eastwood D."/>
            <person name="Grigoriev I.V."/>
            <person name="Berka R.M."/>
            <person name="Blanchette R.A."/>
            <person name="Kersten P."/>
            <person name="Martinez A.T."/>
            <person name="Vicuna R."/>
            <person name="Cullen D."/>
        </authorList>
    </citation>
    <scope>NUCLEOTIDE SEQUENCE [LARGE SCALE GENOMIC DNA]</scope>
    <source>
        <strain evidence="5 6">B</strain>
    </source>
</reference>
<accession>M2PD42</accession>
<evidence type="ECO:0000256" key="2">
    <source>
        <dbReference type="PROSITE-ProRule" id="PRU00047"/>
    </source>
</evidence>
<dbReference type="GO" id="GO:0003676">
    <property type="term" value="F:nucleic acid binding"/>
    <property type="evidence" value="ECO:0007669"/>
    <property type="project" value="InterPro"/>
</dbReference>
<dbReference type="OrthoDB" id="3863715at2759"/>
<dbReference type="InterPro" id="IPR036875">
    <property type="entry name" value="Znf_CCHC_sf"/>
</dbReference>
<evidence type="ECO:0000256" key="1">
    <source>
        <dbReference type="ARBA" id="ARBA00022664"/>
    </source>
</evidence>
<organism evidence="5 6">
    <name type="scientific">Ceriporiopsis subvermispora (strain B)</name>
    <name type="common">White-rot fungus</name>
    <name type="synonym">Gelatoporia subvermispora</name>
    <dbReference type="NCBI Taxonomy" id="914234"/>
    <lineage>
        <taxon>Eukaryota</taxon>
        <taxon>Fungi</taxon>
        <taxon>Dikarya</taxon>
        <taxon>Basidiomycota</taxon>
        <taxon>Agaricomycotina</taxon>
        <taxon>Agaricomycetes</taxon>
        <taxon>Polyporales</taxon>
        <taxon>Gelatoporiaceae</taxon>
        <taxon>Gelatoporia</taxon>
    </lineage>
</organism>
<keyword evidence="2" id="KW-0479">Metal-binding</keyword>
<gene>
    <name evidence="5" type="ORF">CERSUDRAFT_159922</name>
</gene>
<dbReference type="Proteomes" id="UP000016930">
    <property type="component" value="Unassembled WGS sequence"/>
</dbReference>
<dbReference type="Gene3D" id="4.10.60.10">
    <property type="entry name" value="Zinc finger, CCHC-type"/>
    <property type="match status" value="2"/>
</dbReference>
<dbReference type="AlphaFoldDB" id="M2PD42"/>
<dbReference type="PANTHER" id="PTHR46242:SF1">
    <property type="entry name" value="ZINC FINGER CCHC DOMAIN-CONTAINING PROTEIN 9"/>
    <property type="match status" value="1"/>
</dbReference>
<keyword evidence="6" id="KW-1185">Reference proteome</keyword>
<protein>
    <recommendedName>
        <fullName evidence="4">CCHC-type domain-containing protein</fullName>
    </recommendedName>
</protein>
<dbReference type="GO" id="GO:0008270">
    <property type="term" value="F:zinc ion binding"/>
    <property type="evidence" value="ECO:0007669"/>
    <property type="project" value="UniProtKB-KW"/>
</dbReference>
<evidence type="ECO:0000313" key="5">
    <source>
        <dbReference type="EMBL" id="EMD33674.1"/>
    </source>
</evidence>
<keyword evidence="2" id="KW-0863">Zinc-finger</keyword>
<dbReference type="PANTHER" id="PTHR46242">
    <property type="entry name" value="ZINC FINGER CCHC DOMAIN-CONTAINING PROTEIN 9 ZCCHC9"/>
    <property type="match status" value="1"/>
</dbReference>
<dbReference type="GO" id="GO:0006397">
    <property type="term" value="P:mRNA processing"/>
    <property type="evidence" value="ECO:0007669"/>
    <property type="project" value="UniProtKB-KW"/>
</dbReference>
<dbReference type="GO" id="GO:0005730">
    <property type="term" value="C:nucleolus"/>
    <property type="evidence" value="ECO:0007669"/>
    <property type="project" value="TreeGrafter"/>
</dbReference>
<dbReference type="Pfam" id="PF00098">
    <property type="entry name" value="zf-CCHC"/>
    <property type="match status" value="1"/>
</dbReference>
<feature type="domain" description="CCHC-type" evidence="4">
    <location>
        <begin position="142"/>
        <end position="155"/>
    </location>
</feature>
<evidence type="ECO:0000313" key="6">
    <source>
        <dbReference type="Proteomes" id="UP000016930"/>
    </source>
</evidence>
<feature type="compositionally biased region" description="Polar residues" evidence="3">
    <location>
        <begin position="38"/>
        <end position="48"/>
    </location>
</feature>
<dbReference type="EMBL" id="KB445805">
    <property type="protein sequence ID" value="EMD33674.1"/>
    <property type="molecule type" value="Genomic_DNA"/>
</dbReference>
<keyword evidence="2" id="KW-0862">Zinc</keyword>
<dbReference type="PROSITE" id="PS50158">
    <property type="entry name" value="ZF_CCHC"/>
    <property type="match status" value="3"/>
</dbReference>
<name>M2PD42_CERS8</name>
<evidence type="ECO:0000259" key="4">
    <source>
        <dbReference type="PROSITE" id="PS50158"/>
    </source>
</evidence>
<dbReference type="InterPro" id="IPR001878">
    <property type="entry name" value="Znf_CCHC"/>
</dbReference>
<feature type="compositionally biased region" description="Polar residues" evidence="3">
    <location>
        <begin position="87"/>
        <end position="101"/>
    </location>
</feature>
<sequence>MTRYTNFARKRTYVDAGFNTSALDPVDSGNQDVHENPQPDNAENTIVSSAAAPPKKCKRHGSQKSKVDGSENGIASTTGDADAAAPSGQSSGDATLSSRSRSTGKKDRKQEKRRGRGMYQAVSSSERRRLQRIDDRHADTICFACREKGHTARDCTTFIAPATDGAEGQGGGARAKPGRSAVGICYRCGSWRHNLSKCREPVDPENPLPYASCFVCSGQGHLASSCPKNQSKGIYPNGGSCKLCGETTHLAKDCPLRKKETVTASTVFLGTGREAGADEDDFHTLKRKNAEIDQAEKFVEKTKRQANVKVGAFTGVVKAFGKASAPVTKKKVVTF</sequence>
<dbReference type="HOGENOM" id="CLU_054987_0_0_1"/>
<dbReference type="STRING" id="914234.M2PD42"/>
<feature type="domain" description="CCHC-type" evidence="4">
    <location>
        <begin position="241"/>
        <end position="255"/>
    </location>
</feature>
<dbReference type="SMART" id="SM00343">
    <property type="entry name" value="ZnF_C2HC"/>
    <property type="match status" value="4"/>
</dbReference>